<evidence type="ECO:0000313" key="2">
    <source>
        <dbReference type="Proteomes" id="UP001152531"/>
    </source>
</evidence>
<dbReference type="EMBL" id="CALSDN010000013">
    <property type="protein sequence ID" value="CAH6723139.1"/>
    <property type="molecule type" value="Genomic_DNA"/>
</dbReference>
<keyword evidence="2" id="KW-1185">Reference proteome</keyword>
<gene>
    <name evidence="1" type="ORF">CLIB1444_13S01222</name>
</gene>
<comment type="caution">
    <text evidence="1">The sequence shown here is derived from an EMBL/GenBank/DDBJ whole genome shotgun (WGS) entry which is preliminary data.</text>
</comment>
<organism evidence="1 2">
    <name type="scientific">[Candida] jaroonii</name>
    <dbReference type="NCBI Taxonomy" id="467808"/>
    <lineage>
        <taxon>Eukaryota</taxon>
        <taxon>Fungi</taxon>
        <taxon>Dikarya</taxon>
        <taxon>Ascomycota</taxon>
        <taxon>Saccharomycotina</taxon>
        <taxon>Pichiomycetes</taxon>
        <taxon>Debaryomycetaceae</taxon>
        <taxon>Yamadazyma</taxon>
    </lineage>
</organism>
<accession>A0ACA9YDQ6</accession>
<protein>
    <submittedName>
        <fullName evidence="1">Manganese resistance protein Mnr2p</fullName>
    </submittedName>
</protein>
<reference evidence="1" key="1">
    <citation type="submission" date="2022-06" db="EMBL/GenBank/DDBJ databases">
        <authorList>
            <person name="Legras J.-L."/>
            <person name="Devillers H."/>
            <person name="Grondin C."/>
        </authorList>
    </citation>
    <scope>NUCLEOTIDE SEQUENCE</scope>
    <source>
        <strain evidence="1">CLIB 1444</strain>
    </source>
</reference>
<proteinExistence type="predicted"/>
<sequence length="828" mass="95045">MGKQRFKSFDSNDGSTTSSNKDNPSAFIDHRKLNDLAHIHSSPARTRRRNSSFGYATSPNERRYEGTPLTNNNLRNFNSIDSGPLDRTVAIDMDRYTRDQSKYAETLEQQRRYESSIHDYDINDNASFNSLEFGESNPSSDHSSDSTSLDDVCFPEYYDDHQSNSNIWPDLRILQEFIEEETKEIGEELNDSDHVNFKYPLENKKVNEVENISPAGSSIKLTPTPIQPWDKSNNLFTQNQNKRKQPDYRFTYFREDLSKTIHSPTISGLLSNNSKIKEPATKNLQKKWRDQEDLDNEVDKELTLDDLFQPISYANDVRSEIKSPPMSSRLESPVNRDSKADLKDTHEEISQVKNLLAKQLTDTPKTDTITDSILTERVNPFWLDVLNPTEEEMKVLSKTFGIHPLTTEDIFLGEAREKVELFKSYYFICFTSFDIVYERRKQLKKEHERKLNKMAELQDPEMDNFIGKIKSRLFPKASTVSSKSSTSMKSTGKKIREGELSPLSMYMIIFKDAVITFHFSATPHPINVRRRARILKDYLTVSSDWISYALIDDITDSFAPMIESIEDEVNSIEEAILRMHAGDNDSDTEDESESEDEEGMKSVRPTNIFYKRSRSKSTVGKNGYMLLDEHGKNFKRKPSAVSTSSKTKSKTSKSSSKILGWKRKGDMLRRIGECRKRVMSVLRLLGSKADVIKGFNKRLNEGELHDKKSPQSRQEITMYLGDIQDHIITMVQSLNHYEKLLARFHSNYLAQINIDMTKVNNDTNDVLGKITILGTIVLPINVVTGLWGMNVIVPGQEHPGLIWFFSIVGSMIVFSFFAYFYAKRAYGL</sequence>
<dbReference type="Proteomes" id="UP001152531">
    <property type="component" value="Unassembled WGS sequence"/>
</dbReference>
<evidence type="ECO:0000313" key="1">
    <source>
        <dbReference type="EMBL" id="CAH6723139.1"/>
    </source>
</evidence>
<name>A0ACA9YDQ6_9ASCO</name>